<keyword evidence="2" id="KW-0119">Carbohydrate metabolism</keyword>
<organism evidence="7">
    <name type="scientific">Streptomyces sp. NBC_00093</name>
    <dbReference type="NCBI Taxonomy" id="2975649"/>
    <lineage>
        <taxon>Bacteria</taxon>
        <taxon>Bacillati</taxon>
        <taxon>Actinomycetota</taxon>
        <taxon>Actinomycetes</taxon>
        <taxon>Kitasatosporales</taxon>
        <taxon>Streptomycetaceae</taxon>
        <taxon>Streptomyces</taxon>
    </lineage>
</organism>
<dbReference type="SMART" id="SM00060">
    <property type="entry name" value="FN3"/>
    <property type="match status" value="3"/>
</dbReference>
<feature type="signal peptide" evidence="4">
    <location>
        <begin position="1"/>
        <end position="29"/>
    </location>
</feature>
<feature type="domain" description="PA14" evidence="6">
    <location>
        <begin position="33"/>
        <end position="175"/>
    </location>
</feature>
<dbReference type="AlphaFoldDB" id="A0AAU1ZZW6"/>
<dbReference type="InterPro" id="IPR013783">
    <property type="entry name" value="Ig-like_fold"/>
</dbReference>
<dbReference type="Gene3D" id="2.60.40.10">
    <property type="entry name" value="Immunoglobulins"/>
    <property type="match status" value="4"/>
</dbReference>
<dbReference type="InterPro" id="IPR036116">
    <property type="entry name" value="FN3_sf"/>
</dbReference>
<evidence type="ECO:0000259" key="6">
    <source>
        <dbReference type="PROSITE" id="PS51820"/>
    </source>
</evidence>
<evidence type="ECO:0000259" key="5">
    <source>
        <dbReference type="PROSITE" id="PS50853"/>
    </source>
</evidence>
<name>A0AAU1ZZW6_9ACTN</name>
<keyword evidence="2" id="KW-0624">Polysaccharide degradation</keyword>
<proteinExistence type="predicted"/>
<sequence>MKTTLEAVTVVLAITAGVLTTVAAPAASAAGTCNSPSFKRQFFANTAFSGTPKRTDCDAAVAENWGAKSPAPGLPKDNFSVRWTVTRDFGSGGPFALPVAAQDGVRVYLDGKRKVDVWKNVSATVRKTVNLTIPSGKHTLRIDYVAWTGNANVNFAYAPRTSASVDKVKPLIPAAPSVAYDKTTGKAKLTWAKNKEMDLAGYKVYRRLNGASFGSTPLTTTTATTYTDSSIPNTGETYAYEVRAHDKTGNQSAGTADLTVATVDKTPLATPKGLIVTSMYKGLQLDWNGVPGATSYHVYRAASENGTYTQVGSTDQLLYLDTSAADRVTYYYRVTSLDAAGNESARSTATSGEREDLTPPPAVTGLKATPTEYGFHLSWDANPAPDLYRYVVYAGELLGDEEEQVCYVHEVEWLGPDTTSYAYTTGPDGEERCLFVDAVDTSWNSHYKWTRSPNIVIATELDTTPNVPTPEGSPLSLSVRKEAGVEGIELTWGGLDGNSPLHAGGYRIYRWNPATAAYEKISDLQAEARQYLDTSTKPGTASYYWVTAVAADGTESLPAGDWTVTAPVN</sequence>
<dbReference type="GO" id="GO:0016798">
    <property type="term" value="F:hydrolase activity, acting on glycosyl bonds"/>
    <property type="evidence" value="ECO:0007669"/>
    <property type="project" value="UniProtKB-KW"/>
</dbReference>
<keyword evidence="1" id="KW-0326">Glycosidase</keyword>
<feature type="region of interest" description="Disordered" evidence="3">
    <location>
        <begin position="342"/>
        <end position="362"/>
    </location>
</feature>
<dbReference type="PROSITE" id="PS51820">
    <property type="entry name" value="PA14"/>
    <property type="match status" value="1"/>
</dbReference>
<dbReference type="GO" id="GO:0000272">
    <property type="term" value="P:polysaccharide catabolic process"/>
    <property type="evidence" value="ECO:0007669"/>
    <property type="project" value="UniProtKB-KW"/>
</dbReference>
<keyword evidence="1" id="KW-0378">Hydrolase</keyword>
<evidence type="ECO:0000256" key="3">
    <source>
        <dbReference type="SAM" id="MobiDB-lite"/>
    </source>
</evidence>
<dbReference type="SMART" id="SM00758">
    <property type="entry name" value="PA14"/>
    <property type="match status" value="1"/>
</dbReference>
<keyword evidence="4" id="KW-0732">Signal</keyword>
<dbReference type="SUPFAM" id="SSF49265">
    <property type="entry name" value="Fibronectin type III"/>
    <property type="match status" value="2"/>
</dbReference>
<reference evidence="7" key="1">
    <citation type="submission" date="2022-10" db="EMBL/GenBank/DDBJ databases">
        <title>The complete genomes of actinobacterial strains from the NBC collection.</title>
        <authorList>
            <person name="Joergensen T.S."/>
            <person name="Alvarez Arevalo M."/>
            <person name="Sterndorff E.B."/>
            <person name="Faurdal D."/>
            <person name="Vuksanovic O."/>
            <person name="Mourched A.-S."/>
            <person name="Charusanti P."/>
            <person name="Shaw S."/>
            <person name="Blin K."/>
            <person name="Weber T."/>
        </authorList>
    </citation>
    <scope>NUCLEOTIDE SEQUENCE</scope>
    <source>
        <strain evidence="7">NBC_00093</strain>
    </source>
</reference>
<dbReference type="EMBL" id="CP108222">
    <property type="protein sequence ID" value="WTT17966.1"/>
    <property type="molecule type" value="Genomic_DNA"/>
</dbReference>
<dbReference type="SUPFAM" id="SSF56988">
    <property type="entry name" value="Anthrax protective antigen"/>
    <property type="match status" value="1"/>
</dbReference>
<protein>
    <submittedName>
        <fullName evidence="7">PA14 domain-containing protein</fullName>
    </submittedName>
</protein>
<gene>
    <name evidence="7" type="ORF">OHA22_21655</name>
</gene>
<evidence type="ECO:0000313" key="7">
    <source>
        <dbReference type="EMBL" id="WTT17966.1"/>
    </source>
</evidence>
<dbReference type="InterPro" id="IPR037524">
    <property type="entry name" value="PA14/GLEYA"/>
</dbReference>
<dbReference type="InterPro" id="IPR003961">
    <property type="entry name" value="FN3_dom"/>
</dbReference>
<feature type="domain" description="Fibronectin type-III" evidence="5">
    <location>
        <begin position="473"/>
        <end position="569"/>
    </location>
</feature>
<evidence type="ECO:0000256" key="4">
    <source>
        <dbReference type="SAM" id="SignalP"/>
    </source>
</evidence>
<evidence type="ECO:0000256" key="2">
    <source>
        <dbReference type="ARBA" id="ARBA00023326"/>
    </source>
</evidence>
<feature type="chain" id="PRO_5043771040" evidence="4">
    <location>
        <begin position="30"/>
        <end position="569"/>
    </location>
</feature>
<evidence type="ECO:0000256" key="1">
    <source>
        <dbReference type="ARBA" id="ARBA00023295"/>
    </source>
</evidence>
<dbReference type="PROSITE" id="PS50853">
    <property type="entry name" value="FN3"/>
    <property type="match status" value="1"/>
</dbReference>
<accession>A0AAU1ZZW6</accession>
<dbReference type="Pfam" id="PF07691">
    <property type="entry name" value="PA14"/>
    <property type="match status" value="1"/>
</dbReference>
<dbReference type="InterPro" id="IPR011658">
    <property type="entry name" value="PA14_dom"/>
</dbReference>